<reference evidence="8 9" key="1">
    <citation type="journal article" date="2009" name="PLoS Genet.">
        <title>The genome of Nectria haematococca: contribution of supernumerary chromosomes to gene expansion.</title>
        <authorList>
            <person name="Coleman J.J."/>
            <person name="Rounsley S.D."/>
            <person name="Rodriguez-Carres M."/>
            <person name="Kuo A."/>
            <person name="Wasmann C.C."/>
            <person name="Grimwood J."/>
            <person name="Schmutz J."/>
            <person name="Taga M."/>
            <person name="White G.J."/>
            <person name="Zhou S."/>
            <person name="Schwartz D.C."/>
            <person name="Freitag M."/>
            <person name="Ma L.J."/>
            <person name="Danchin E.G."/>
            <person name="Henrissat B."/>
            <person name="Coutinho P.M."/>
            <person name="Nelson D.R."/>
            <person name="Straney D."/>
            <person name="Napoli C.A."/>
            <person name="Barker B.M."/>
            <person name="Gribskov M."/>
            <person name="Rep M."/>
            <person name="Kroken S."/>
            <person name="Molnar I."/>
            <person name="Rensing C."/>
            <person name="Kennell J.C."/>
            <person name="Zamora J."/>
            <person name="Farman M.L."/>
            <person name="Selker E.U."/>
            <person name="Salamov A."/>
            <person name="Shapiro H."/>
            <person name="Pangilinan J."/>
            <person name="Lindquist E."/>
            <person name="Lamers C."/>
            <person name="Grigoriev I.V."/>
            <person name="Geiser D.M."/>
            <person name="Covert S.F."/>
            <person name="Temporini E."/>
            <person name="Vanetten H.D."/>
        </authorList>
    </citation>
    <scope>NUCLEOTIDE SEQUENCE [LARGE SCALE GENOMIC DNA]</scope>
    <source>
        <strain evidence="9">ATCC MYA-4622 / CBS 123669 / FGSC 9596 / NRRL 45880 / 77-13-4</strain>
    </source>
</reference>
<name>C7Z445_FUSV7</name>
<feature type="region of interest" description="Disordered" evidence="6">
    <location>
        <begin position="405"/>
        <end position="428"/>
    </location>
</feature>
<evidence type="ECO:0000256" key="3">
    <source>
        <dbReference type="ARBA" id="ARBA00022630"/>
    </source>
</evidence>
<comment type="cofactor">
    <cofactor evidence="1">
        <name>FAD</name>
        <dbReference type="ChEBI" id="CHEBI:57692"/>
    </cofactor>
</comment>
<accession>C7Z445</accession>
<dbReference type="GeneID" id="9675303"/>
<dbReference type="Pfam" id="PF01266">
    <property type="entry name" value="DAO"/>
    <property type="match status" value="1"/>
</dbReference>
<evidence type="ECO:0000256" key="2">
    <source>
        <dbReference type="ARBA" id="ARBA00010989"/>
    </source>
</evidence>
<evidence type="ECO:0000313" key="8">
    <source>
        <dbReference type="EMBL" id="EEU41414.1"/>
    </source>
</evidence>
<dbReference type="HOGENOM" id="CLU_007884_0_1_1"/>
<dbReference type="PANTHER" id="PTHR10961:SF26">
    <property type="entry name" value="L-SACCHAROPINE OXIDASE"/>
    <property type="match status" value="1"/>
</dbReference>
<evidence type="ECO:0000256" key="1">
    <source>
        <dbReference type="ARBA" id="ARBA00001974"/>
    </source>
</evidence>
<feature type="domain" description="FAD dependent oxidoreductase" evidence="7">
    <location>
        <begin position="9"/>
        <end position="368"/>
    </location>
</feature>
<dbReference type="InterPro" id="IPR045170">
    <property type="entry name" value="MTOX"/>
</dbReference>
<dbReference type="GO" id="GO:0008115">
    <property type="term" value="F:sarcosine oxidase activity"/>
    <property type="evidence" value="ECO:0007669"/>
    <property type="project" value="TreeGrafter"/>
</dbReference>
<evidence type="ECO:0000256" key="5">
    <source>
        <dbReference type="ARBA" id="ARBA00023002"/>
    </source>
</evidence>
<dbReference type="PANTHER" id="PTHR10961">
    <property type="entry name" value="PEROXISOMAL SARCOSINE OXIDASE"/>
    <property type="match status" value="1"/>
</dbReference>
<comment type="similarity">
    <text evidence="2">Belongs to the MSOX/MTOX family.</text>
</comment>
<dbReference type="AlphaFoldDB" id="C7Z445"/>
<dbReference type="OrthoDB" id="2219495at2759"/>
<dbReference type="Proteomes" id="UP000005206">
    <property type="component" value="Chromosome 8"/>
</dbReference>
<dbReference type="STRING" id="660122.C7Z445"/>
<keyword evidence="4" id="KW-0274">FAD</keyword>
<dbReference type="InParanoid" id="C7Z445"/>
<dbReference type="GO" id="GO:0050660">
    <property type="term" value="F:flavin adenine dinucleotide binding"/>
    <property type="evidence" value="ECO:0007669"/>
    <property type="project" value="InterPro"/>
</dbReference>
<evidence type="ECO:0000259" key="7">
    <source>
        <dbReference type="Pfam" id="PF01266"/>
    </source>
</evidence>
<dbReference type="Gene3D" id="3.30.9.10">
    <property type="entry name" value="D-Amino Acid Oxidase, subunit A, domain 2"/>
    <property type="match status" value="1"/>
</dbReference>
<dbReference type="EMBL" id="GG698909">
    <property type="protein sequence ID" value="EEU41414.1"/>
    <property type="molecule type" value="Genomic_DNA"/>
</dbReference>
<keyword evidence="9" id="KW-1185">Reference proteome</keyword>
<evidence type="ECO:0000256" key="6">
    <source>
        <dbReference type="SAM" id="MobiDB-lite"/>
    </source>
</evidence>
<dbReference type="OMA" id="VWNPTAG"/>
<dbReference type="Gene3D" id="3.50.50.60">
    <property type="entry name" value="FAD/NAD(P)-binding domain"/>
    <property type="match status" value="1"/>
</dbReference>
<dbReference type="eggNOG" id="KOG2820">
    <property type="taxonomic scope" value="Eukaryota"/>
</dbReference>
<organism evidence="8 9">
    <name type="scientific">Fusarium vanettenii (strain ATCC MYA-4622 / CBS 123669 / FGSC 9596 / NRRL 45880 / 77-13-4)</name>
    <name type="common">Fusarium solani subsp. pisi</name>
    <dbReference type="NCBI Taxonomy" id="660122"/>
    <lineage>
        <taxon>Eukaryota</taxon>
        <taxon>Fungi</taxon>
        <taxon>Dikarya</taxon>
        <taxon>Ascomycota</taxon>
        <taxon>Pezizomycotina</taxon>
        <taxon>Sordariomycetes</taxon>
        <taxon>Hypocreomycetidae</taxon>
        <taxon>Hypocreales</taxon>
        <taxon>Nectriaceae</taxon>
        <taxon>Fusarium</taxon>
        <taxon>Fusarium solani species complex</taxon>
        <taxon>Fusarium vanettenii</taxon>
    </lineage>
</organism>
<dbReference type="VEuPathDB" id="FungiDB:NECHADRAFT_83476"/>
<dbReference type="InterPro" id="IPR036188">
    <property type="entry name" value="FAD/NAD-bd_sf"/>
</dbReference>
<keyword evidence="5" id="KW-0560">Oxidoreductase</keyword>
<evidence type="ECO:0000313" key="9">
    <source>
        <dbReference type="Proteomes" id="UP000005206"/>
    </source>
</evidence>
<dbReference type="GO" id="GO:0051698">
    <property type="term" value="F:saccharopine oxidase activity"/>
    <property type="evidence" value="ECO:0007669"/>
    <property type="project" value="TreeGrafter"/>
</dbReference>
<dbReference type="SUPFAM" id="SSF51905">
    <property type="entry name" value="FAD/NAD(P)-binding domain"/>
    <property type="match status" value="1"/>
</dbReference>
<dbReference type="InterPro" id="IPR006076">
    <property type="entry name" value="FAD-dep_OxRdtase"/>
</dbReference>
<protein>
    <recommendedName>
        <fullName evidence="7">FAD dependent oxidoreductase domain-containing protein</fullName>
    </recommendedName>
</protein>
<sequence>MSSSNSSMLIIGGGAFGSSAAYHFACRGYESVHVLDRFVAPSHDAASTDLNKVVRADYPDAIYGRLALEAMEVWQSKTSFLKGLYRKSGWIRSASPKDTAWLKAAYEMGKRLGFTGSRWMTGEQIRSTWSEISGQLGDWENLWNPEAGWVPSAQALVCMTEAARKEGVQFTSGLDGDVEKLLYDDKQQCVGALSRSGKAHFADMVIVSTGACLPELLDASKESVALAGCVGVLKLTPAEADKYKNMPIVDEAVGDENGMMKVVSNRGITNYAYSSVKGASVTHGFNDHPHDGMSVEMEKQVRDFLREVLPELGDREFFTTRMCWDSATKDYHYRICPYPAAKNLYIATCGATHGFKMMPIIGKYVVDMVEGKLPEHLAKAWSWKNGKGPETEMLYPHPQDHDDLGDLNGWKNRNQKLSPPSRALRANL</sequence>
<dbReference type="RefSeq" id="XP_003047127.1">
    <property type="nucleotide sequence ID" value="XM_003047081.1"/>
</dbReference>
<keyword evidence="3" id="KW-0285">Flavoprotein</keyword>
<proteinExistence type="inferred from homology"/>
<evidence type="ECO:0000256" key="4">
    <source>
        <dbReference type="ARBA" id="ARBA00022827"/>
    </source>
</evidence>
<gene>
    <name evidence="8" type="ORF">NECHADRAFT_83476</name>
</gene>
<dbReference type="KEGG" id="nhe:NECHADRAFT_83476"/>